<dbReference type="Pfam" id="PF07690">
    <property type="entry name" value="MFS_1"/>
    <property type="match status" value="1"/>
</dbReference>
<feature type="transmembrane region" description="Helical" evidence="6">
    <location>
        <begin position="108"/>
        <end position="127"/>
    </location>
</feature>
<dbReference type="GO" id="GO:0005886">
    <property type="term" value="C:plasma membrane"/>
    <property type="evidence" value="ECO:0007669"/>
    <property type="project" value="UniProtKB-SubCell"/>
</dbReference>
<feature type="transmembrane region" description="Helical" evidence="6">
    <location>
        <begin position="304"/>
        <end position="323"/>
    </location>
</feature>
<feature type="transmembrane region" description="Helical" evidence="6">
    <location>
        <begin position="133"/>
        <end position="157"/>
    </location>
</feature>
<reference evidence="8" key="1">
    <citation type="submission" date="2021-03" db="EMBL/GenBank/DDBJ databases">
        <title>Streptomyces poriferae sp. nov., a novel marine sponge-derived Actinobacteria species with anti-MRSA activity.</title>
        <authorList>
            <person name="Sandoval-Powers M."/>
            <person name="Kralova S."/>
            <person name="Nguyen G.-S."/>
            <person name="Fawwal D."/>
            <person name="Degnes K."/>
            <person name="Klinkenberg G."/>
            <person name="Sletta H."/>
            <person name="Wentzel A."/>
            <person name="Liles M.R."/>
        </authorList>
    </citation>
    <scope>NUCLEOTIDE SEQUENCE</scope>
    <source>
        <strain evidence="8">DSM 41794</strain>
    </source>
</reference>
<evidence type="ECO:0000259" key="7">
    <source>
        <dbReference type="PROSITE" id="PS50850"/>
    </source>
</evidence>
<protein>
    <submittedName>
        <fullName evidence="8">MFS transporter</fullName>
    </submittedName>
</protein>
<keyword evidence="3 6" id="KW-1133">Transmembrane helix</keyword>
<evidence type="ECO:0000256" key="6">
    <source>
        <dbReference type="SAM" id="Phobius"/>
    </source>
</evidence>
<dbReference type="EMBL" id="JAFLRJ010000146">
    <property type="protein sequence ID" value="MBO0513280.1"/>
    <property type="molecule type" value="Genomic_DNA"/>
</dbReference>
<dbReference type="InterPro" id="IPR036259">
    <property type="entry name" value="MFS_trans_sf"/>
</dbReference>
<gene>
    <name evidence="8" type="ORF">J0695_15940</name>
</gene>
<dbReference type="InterPro" id="IPR020846">
    <property type="entry name" value="MFS_dom"/>
</dbReference>
<dbReference type="PROSITE" id="PS50850">
    <property type="entry name" value="MFS"/>
    <property type="match status" value="1"/>
</dbReference>
<feature type="transmembrane region" description="Helical" evidence="6">
    <location>
        <begin position="400"/>
        <end position="422"/>
    </location>
</feature>
<keyword evidence="9" id="KW-1185">Reference proteome</keyword>
<evidence type="ECO:0000313" key="8">
    <source>
        <dbReference type="EMBL" id="MBO0513280.1"/>
    </source>
</evidence>
<dbReference type="Proteomes" id="UP000664167">
    <property type="component" value="Unassembled WGS sequence"/>
</dbReference>
<feature type="domain" description="Major facilitator superfamily (MFS) profile" evidence="7">
    <location>
        <begin position="45"/>
        <end position="478"/>
    </location>
</feature>
<feature type="transmembrane region" description="Helical" evidence="6">
    <location>
        <begin position="359"/>
        <end position="380"/>
    </location>
</feature>
<sequence length="573" mass="62078">MGGKVSISPPATTEPRTTRTAPTVLRGLGSRRLDGYPERGARYWYLGIVVLVTIVLYYQLYIQYAVSTAIIGQYHMTFLYFVYISVAANAVGAFSSLVAGLADRWGRANIVVYGLLAVGLLTTFALPEAPGKVSYLLIYSAIAFVEGMILVATPALIRDFSPQLGRASAMGYWTMGPIIGSLVVTAVTSRTYGGDTTWHDEIRFAGISGLVLFVVALFGLRELAPALRDQIMVSLRDRALIEARAKGIDTNSSSHGQWRQMLRLDVIGSAVAISLYLLLYYAAVGNFVLYFATAFGYSAQRANALLNWYWGANAVALVVAGLVSDRLRVRKPFMLLGGIGSIGFTLWFTLRATAAHTDYYTFALIVAGIGVTSGIAYSPWMASFTETVERHNPAATATGLAIWGWTVRITVALSAAFVPLVVNTVTPLIEHGPAVAQASVQAGPALAVTEAHPKLFAELGAYAPDKVPASLLARAQKEVGTEGLLTVQKAAPQLKILREHGAEVQKASADNPGKWQTWWWVCLGGQVLFLPFVFVMTGRWRPRDARRDLELHEEAVARQVAEMKAGTQEGHTV</sequence>
<dbReference type="AlphaFoldDB" id="A0A939F6L1"/>
<feature type="transmembrane region" description="Helical" evidence="6">
    <location>
        <begin position="80"/>
        <end position="101"/>
    </location>
</feature>
<feature type="transmembrane region" description="Helical" evidence="6">
    <location>
        <begin position="169"/>
        <end position="190"/>
    </location>
</feature>
<keyword evidence="4 6" id="KW-0472">Membrane</keyword>
<evidence type="ECO:0000313" key="9">
    <source>
        <dbReference type="Proteomes" id="UP000664167"/>
    </source>
</evidence>
<feature type="transmembrane region" description="Helical" evidence="6">
    <location>
        <begin position="335"/>
        <end position="353"/>
    </location>
</feature>
<name>A0A939F6L1_9ACTN</name>
<keyword evidence="2 6" id="KW-0812">Transmembrane</keyword>
<feature type="transmembrane region" description="Helical" evidence="6">
    <location>
        <begin position="202"/>
        <end position="220"/>
    </location>
</feature>
<feature type="region of interest" description="Disordered" evidence="5">
    <location>
        <begin position="1"/>
        <end position="20"/>
    </location>
</feature>
<evidence type="ECO:0000256" key="1">
    <source>
        <dbReference type="ARBA" id="ARBA00004651"/>
    </source>
</evidence>
<evidence type="ECO:0000256" key="4">
    <source>
        <dbReference type="ARBA" id="ARBA00023136"/>
    </source>
</evidence>
<evidence type="ECO:0000256" key="5">
    <source>
        <dbReference type="SAM" id="MobiDB-lite"/>
    </source>
</evidence>
<accession>A0A939F6L1</accession>
<dbReference type="InterPro" id="IPR011701">
    <property type="entry name" value="MFS"/>
</dbReference>
<dbReference type="CDD" id="cd06174">
    <property type="entry name" value="MFS"/>
    <property type="match status" value="1"/>
</dbReference>
<feature type="compositionally biased region" description="Low complexity" evidence="5">
    <location>
        <begin position="9"/>
        <end position="20"/>
    </location>
</feature>
<organism evidence="8 9">
    <name type="scientific">Streptomyces beijiangensis</name>
    <dbReference type="NCBI Taxonomy" id="163361"/>
    <lineage>
        <taxon>Bacteria</taxon>
        <taxon>Bacillati</taxon>
        <taxon>Actinomycetota</taxon>
        <taxon>Actinomycetes</taxon>
        <taxon>Kitasatosporales</taxon>
        <taxon>Streptomycetaceae</taxon>
        <taxon>Streptomyces</taxon>
    </lineage>
</organism>
<proteinExistence type="predicted"/>
<comment type="subcellular location">
    <subcellularLocation>
        <location evidence="1">Cell membrane</location>
        <topology evidence="1">Multi-pass membrane protein</topology>
    </subcellularLocation>
</comment>
<dbReference type="Gene3D" id="1.20.1250.20">
    <property type="entry name" value="MFS general substrate transporter like domains"/>
    <property type="match status" value="2"/>
</dbReference>
<dbReference type="GO" id="GO:0022857">
    <property type="term" value="F:transmembrane transporter activity"/>
    <property type="evidence" value="ECO:0007669"/>
    <property type="project" value="InterPro"/>
</dbReference>
<feature type="transmembrane region" description="Helical" evidence="6">
    <location>
        <begin position="518"/>
        <end position="537"/>
    </location>
</feature>
<feature type="transmembrane region" description="Helical" evidence="6">
    <location>
        <begin position="266"/>
        <end position="292"/>
    </location>
</feature>
<evidence type="ECO:0000256" key="2">
    <source>
        <dbReference type="ARBA" id="ARBA00022692"/>
    </source>
</evidence>
<feature type="transmembrane region" description="Helical" evidence="6">
    <location>
        <begin position="41"/>
        <end position="60"/>
    </location>
</feature>
<dbReference type="SUPFAM" id="SSF103473">
    <property type="entry name" value="MFS general substrate transporter"/>
    <property type="match status" value="1"/>
</dbReference>
<evidence type="ECO:0000256" key="3">
    <source>
        <dbReference type="ARBA" id="ARBA00022989"/>
    </source>
</evidence>
<comment type="caution">
    <text evidence="8">The sequence shown here is derived from an EMBL/GenBank/DDBJ whole genome shotgun (WGS) entry which is preliminary data.</text>
</comment>